<comment type="caution">
    <text evidence="2">The sequence shown here is derived from an EMBL/GenBank/DDBJ whole genome shotgun (WGS) entry which is preliminary data.</text>
</comment>
<dbReference type="RefSeq" id="WP_245359613.1">
    <property type="nucleotide sequence ID" value="NZ_BAAAVU010000019.1"/>
</dbReference>
<dbReference type="Proteomes" id="UP000755585">
    <property type="component" value="Unassembled WGS sequence"/>
</dbReference>
<evidence type="ECO:0000313" key="2">
    <source>
        <dbReference type="EMBL" id="MBP2355085.1"/>
    </source>
</evidence>
<protein>
    <recommendedName>
        <fullName evidence="4">Nucleotidyltransferase AbiEii toxin of type IV toxin-antitoxin system</fullName>
    </recommendedName>
</protein>
<evidence type="ECO:0008006" key="4">
    <source>
        <dbReference type="Google" id="ProtNLM"/>
    </source>
</evidence>
<evidence type="ECO:0000256" key="1">
    <source>
        <dbReference type="SAM" id="MobiDB-lite"/>
    </source>
</evidence>
<gene>
    <name evidence="2" type="ORF">JOF29_006195</name>
</gene>
<dbReference type="EMBL" id="JAGINT010000002">
    <property type="protein sequence ID" value="MBP2355085.1"/>
    <property type="molecule type" value="Genomic_DNA"/>
</dbReference>
<keyword evidence="3" id="KW-1185">Reference proteome</keyword>
<accession>A0ABS4UTW5</accession>
<proteinExistence type="predicted"/>
<reference evidence="2 3" key="1">
    <citation type="submission" date="2021-03" db="EMBL/GenBank/DDBJ databases">
        <title>Sequencing the genomes of 1000 actinobacteria strains.</title>
        <authorList>
            <person name="Klenk H.-P."/>
        </authorList>
    </citation>
    <scope>NUCLEOTIDE SEQUENCE [LARGE SCALE GENOMIC DNA]</scope>
    <source>
        <strain evidence="2 3">DSM 18824</strain>
    </source>
</reference>
<name>A0ABS4UTW5_9ACTN</name>
<feature type="region of interest" description="Disordered" evidence="1">
    <location>
        <begin position="152"/>
        <end position="196"/>
    </location>
</feature>
<evidence type="ECO:0000313" key="3">
    <source>
        <dbReference type="Proteomes" id="UP000755585"/>
    </source>
</evidence>
<feature type="compositionally biased region" description="Low complexity" evidence="1">
    <location>
        <begin position="152"/>
        <end position="165"/>
    </location>
</feature>
<organism evidence="2 3">
    <name type="scientific">Kribbella aluminosa</name>
    <dbReference type="NCBI Taxonomy" id="416017"/>
    <lineage>
        <taxon>Bacteria</taxon>
        <taxon>Bacillati</taxon>
        <taxon>Actinomycetota</taxon>
        <taxon>Actinomycetes</taxon>
        <taxon>Propionibacteriales</taxon>
        <taxon>Kribbellaceae</taxon>
        <taxon>Kribbella</taxon>
    </lineage>
</organism>
<sequence>MTEHEGYADWRSLESAIKDAAKQAAQHAGPGISAASVDAKIRQARFDRFLSRVFAEGEQSEWLLKDGMSMLARVPRSRTTKDMDLAAQRATSLAEAETALTELVDVDPEVIEPANRLHLRRPLVTHPYRLYPVADQIADKVCGNGHQLCRRQAQQPRQGPGRPCRSGAYPGSGPARAAARDRRQTAPQRHRAVPSLRHPADWTRTYPATAKGVPLAESFTATTAAELAATFVDPALDRNSNAATWDPQHLTWVEALSGVAHARGRSSAQELTDLDCRQ</sequence>